<feature type="transmembrane region" description="Helical" evidence="6">
    <location>
        <begin position="78"/>
        <end position="97"/>
    </location>
</feature>
<evidence type="ECO:0000256" key="1">
    <source>
        <dbReference type="ARBA" id="ARBA00004141"/>
    </source>
</evidence>
<feature type="transmembrane region" description="Helical" evidence="6">
    <location>
        <begin position="311"/>
        <end position="344"/>
    </location>
</feature>
<feature type="transmembrane region" description="Helical" evidence="6">
    <location>
        <begin position="254"/>
        <end position="273"/>
    </location>
</feature>
<feature type="transmembrane region" description="Helical" evidence="6">
    <location>
        <begin position="21"/>
        <end position="41"/>
    </location>
</feature>
<sequence>MKDTEMKEPANEVSTDPFIYRTWKAAFIFAATIIILAVLWYGYEVLLILFAGLLLSLFYLIPTKWLSRHTPLGHRSALAVVIVVLLGLFAAFGFSFASSVTQQFEQLSEIVPSSIAELRQQLSDLPLADQVINEVQEQQDNASSSQIGEWFSRISGVFSTTFGSLINFVIIFFIGLFVAFEPQTYRRMLIRLFPKRRRDYIADVLNALVDKLSWWMLGRIASMALVGLLIGLGLWALGMPMALSLGLLAALLEFIPNFGPMLAAIPALLVAYTQGEPQLVLHVAILYFVIQGMEGYVITPLIQRQAIEIPPAVLVAIQVSLGLYAGVLGLLLAAPMAAVLLVLVNKVYVSDYLGDSSGERKLSGKSDEEDGASNT</sequence>
<evidence type="ECO:0000256" key="5">
    <source>
        <dbReference type="ARBA" id="ARBA00023136"/>
    </source>
</evidence>
<evidence type="ECO:0000256" key="6">
    <source>
        <dbReference type="SAM" id="Phobius"/>
    </source>
</evidence>
<organism evidence="7 8">
    <name type="scientific">Allohahella marinimesophila</name>
    <dbReference type="NCBI Taxonomy" id="1054972"/>
    <lineage>
        <taxon>Bacteria</taxon>
        <taxon>Pseudomonadati</taxon>
        <taxon>Pseudomonadota</taxon>
        <taxon>Gammaproteobacteria</taxon>
        <taxon>Oceanospirillales</taxon>
        <taxon>Hahellaceae</taxon>
        <taxon>Allohahella</taxon>
    </lineage>
</organism>
<keyword evidence="8" id="KW-1185">Reference proteome</keyword>
<protein>
    <submittedName>
        <fullName evidence="7">AI-2E family transporter</fullName>
    </submittedName>
</protein>
<evidence type="ECO:0000256" key="2">
    <source>
        <dbReference type="ARBA" id="ARBA00009773"/>
    </source>
</evidence>
<feature type="transmembrane region" description="Helical" evidence="6">
    <location>
        <begin position="279"/>
        <end position="299"/>
    </location>
</feature>
<gene>
    <name evidence="7" type="ORF">GCM10022278_15880</name>
</gene>
<feature type="transmembrane region" description="Helical" evidence="6">
    <location>
        <begin position="157"/>
        <end position="180"/>
    </location>
</feature>
<comment type="similarity">
    <text evidence="2">Belongs to the autoinducer-2 exporter (AI-2E) (TC 2.A.86) family.</text>
</comment>
<evidence type="ECO:0000256" key="4">
    <source>
        <dbReference type="ARBA" id="ARBA00022989"/>
    </source>
</evidence>
<evidence type="ECO:0000313" key="7">
    <source>
        <dbReference type="EMBL" id="GAA3958264.1"/>
    </source>
</evidence>
<dbReference type="Pfam" id="PF01594">
    <property type="entry name" value="AI-2E_transport"/>
    <property type="match status" value="1"/>
</dbReference>
<keyword evidence="4 6" id="KW-1133">Transmembrane helix</keyword>
<evidence type="ECO:0000313" key="8">
    <source>
        <dbReference type="Proteomes" id="UP001501337"/>
    </source>
</evidence>
<dbReference type="EMBL" id="BAABBO010000007">
    <property type="protein sequence ID" value="GAA3958264.1"/>
    <property type="molecule type" value="Genomic_DNA"/>
</dbReference>
<reference evidence="8" key="1">
    <citation type="journal article" date="2019" name="Int. J. Syst. Evol. Microbiol.">
        <title>The Global Catalogue of Microorganisms (GCM) 10K type strain sequencing project: providing services to taxonomists for standard genome sequencing and annotation.</title>
        <authorList>
            <consortium name="The Broad Institute Genomics Platform"/>
            <consortium name="The Broad Institute Genome Sequencing Center for Infectious Disease"/>
            <person name="Wu L."/>
            <person name="Ma J."/>
        </authorList>
    </citation>
    <scope>NUCLEOTIDE SEQUENCE [LARGE SCALE GENOMIC DNA]</scope>
    <source>
        <strain evidence="8">JCM 17555</strain>
    </source>
</reference>
<dbReference type="PANTHER" id="PTHR21716:SF62">
    <property type="entry name" value="TRANSPORT PROTEIN YDBI-RELATED"/>
    <property type="match status" value="1"/>
</dbReference>
<feature type="transmembrane region" description="Helical" evidence="6">
    <location>
        <begin position="47"/>
        <end position="66"/>
    </location>
</feature>
<comment type="subcellular location">
    <subcellularLocation>
        <location evidence="1">Membrane</location>
        <topology evidence="1">Multi-pass membrane protein</topology>
    </subcellularLocation>
</comment>
<evidence type="ECO:0000256" key="3">
    <source>
        <dbReference type="ARBA" id="ARBA00022692"/>
    </source>
</evidence>
<feature type="transmembrane region" description="Helical" evidence="6">
    <location>
        <begin position="223"/>
        <end position="247"/>
    </location>
</feature>
<proteinExistence type="inferred from homology"/>
<dbReference type="InterPro" id="IPR002549">
    <property type="entry name" value="AI-2E-like"/>
</dbReference>
<name>A0ABP7P1R1_9GAMM</name>
<comment type="caution">
    <text evidence="7">The sequence shown here is derived from an EMBL/GenBank/DDBJ whole genome shotgun (WGS) entry which is preliminary data.</text>
</comment>
<accession>A0ABP7P1R1</accession>
<dbReference type="Proteomes" id="UP001501337">
    <property type="component" value="Unassembled WGS sequence"/>
</dbReference>
<keyword evidence="3 6" id="KW-0812">Transmembrane</keyword>
<dbReference type="RefSeq" id="WP_344805061.1">
    <property type="nucleotide sequence ID" value="NZ_BAABBO010000007.1"/>
</dbReference>
<dbReference type="PANTHER" id="PTHR21716">
    <property type="entry name" value="TRANSMEMBRANE PROTEIN"/>
    <property type="match status" value="1"/>
</dbReference>
<keyword evidence="5 6" id="KW-0472">Membrane</keyword>